<evidence type="ECO:0000313" key="3">
    <source>
        <dbReference type="Proteomes" id="UP000009027"/>
    </source>
</evidence>
<feature type="compositionally biased region" description="Polar residues" evidence="1">
    <location>
        <begin position="555"/>
        <end position="576"/>
    </location>
</feature>
<dbReference type="EMBL" id="CAEX01002249">
    <property type="protein sequence ID" value="CCD18952.1"/>
    <property type="molecule type" value="Genomic_DNA"/>
</dbReference>
<accession>F9WN38</accession>
<gene>
    <name evidence="2" type="ORF">TvY486_0016660</name>
</gene>
<sequence>MQSGPTPRRAPQGHVQRRRWWAPWAVPVRPTREEGARRFCASLARRLRHKCGFNENTNGRLESEGASAHKRTHGDLDATRSRTQAKGGRRRGCLAPPSPRSAAPTARVWNEAALDAAARAADAREAEAPGAQWRRERRAWGQSTSRGRERELVAAAAAALRTGGRSLALGSRTRKEGMSTARRKVEVGGPQGVRGGSRAGQETEEDGRGEEEGKGEDMRRWLASVCTFLLCTAQCWGSLVKKEKDYKVLCCLIGVAKAMADTKAPDAGDAAKGIAKGTLEGLRLAASGVAGVNATRVTACAEEMGLLATGKVSEKTRGAAAGAEARRLRQLVLTVKEGLQQATQLHATGKRRALDALYGAEKTDVEDNNFHCKAQATSLNTGTTKLKSNTHGIGQYLAFDTVLLCARDATDCVKHDSDGNTVGQCEASDTPTGRAAERWTTLSKTCLKAVPHTVTHDTVATAFTAFEMQLLDDEDANHQNGILGPKQNSCASEGCIQYDDYYEANTGARKEQVPWHAALVDSVDNITHMRHLEDDVRRAAEELVRELHHCDHQAETPQDARSQGTEEATHTNQDSNASKDTTTEARTTKAAKAIPTGQETGQAQHDKEKQEETNACEQCASTTRLLATAVTYTALAAHGFCA</sequence>
<organism evidence="2 3">
    <name type="scientific">Trypanosoma vivax (strain Y486)</name>
    <dbReference type="NCBI Taxonomy" id="1055687"/>
    <lineage>
        <taxon>Eukaryota</taxon>
        <taxon>Discoba</taxon>
        <taxon>Euglenozoa</taxon>
        <taxon>Kinetoplastea</taxon>
        <taxon>Metakinetoplastina</taxon>
        <taxon>Trypanosomatida</taxon>
        <taxon>Trypanosomatidae</taxon>
        <taxon>Trypanosoma</taxon>
        <taxon>Duttonella</taxon>
    </lineage>
</organism>
<protein>
    <submittedName>
        <fullName evidence="2">Uncharacterized protein</fullName>
    </submittedName>
</protein>
<name>F9WN38_TRYVY</name>
<feature type="region of interest" description="Disordered" evidence="1">
    <location>
        <begin position="53"/>
        <end position="104"/>
    </location>
</feature>
<feature type="region of interest" description="Disordered" evidence="1">
    <location>
        <begin position="164"/>
        <end position="216"/>
    </location>
</feature>
<evidence type="ECO:0000256" key="1">
    <source>
        <dbReference type="SAM" id="MobiDB-lite"/>
    </source>
</evidence>
<dbReference type="VEuPathDB" id="TriTrypDB:TvY486_0016660"/>
<dbReference type="Proteomes" id="UP000009027">
    <property type="component" value="Unassembled WGS sequence"/>
</dbReference>
<feature type="compositionally biased region" description="Gly residues" evidence="1">
    <location>
        <begin position="189"/>
        <end position="198"/>
    </location>
</feature>
<keyword evidence="3" id="KW-1185">Reference proteome</keyword>
<reference evidence="2 3" key="1">
    <citation type="journal article" date="2012" name="Proc. Natl. Acad. Sci. U.S.A.">
        <title>Antigenic diversity is generated by distinct evolutionary mechanisms in African trypanosome species.</title>
        <authorList>
            <person name="Jackson A.P."/>
            <person name="Berry A."/>
            <person name="Aslett M."/>
            <person name="Allison H.C."/>
            <person name="Burton P."/>
            <person name="Vavrova-Anderson J."/>
            <person name="Brown R."/>
            <person name="Browne H."/>
            <person name="Corton N."/>
            <person name="Hauser H."/>
            <person name="Gamble J."/>
            <person name="Gilderthorp R."/>
            <person name="Marcello L."/>
            <person name="McQuillan J."/>
            <person name="Otto T.D."/>
            <person name="Quail M.A."/>
            <person name="Sanders M.J."/>
            <person name="van Tonder A."/>
            <person name="Ginger M.L."/>
            <person name="Field M.C."/>
            <person name="Barry J.D."/>
            <person name="Hertz-Fowler C."/>
            <person name="Berriman M."/>
        </authorList>
    </citation>
    <scope>NUCLEOTIDE SEQUENCE</scope>
    <source>
        <strain evidence="2 3">Y486</strain>
    </source>
</reference>
<dbReference type="AlphaFoldDB" id="F9WN38"/>
<proteinExistence type="predicted"/>
<evidence type="ECO:0000313" key="2">
    <source>
        <dbReference type="EMBL" id="CCD18952.1"/>
    </source>
</evidence>
<feature type="region of interest" description="Disordered" evidence="1">
    <location>
        <begin position="550"/>
        <end position="610"/>
    </location>
</feature>
<feature type="region of interest" description="Disordered" evidence="1">
    <location>
        <begin position="120"/>
        <end position="148"/>
    </location>
</feature>